<protein>
    <submittedName>
        <fullName evidence="4">Calconectin</fullName>
    </submittedName>
</protein>
<dbReference type="InterPro" id="IPR018247">
    <property type="entry name" value="EF_Hand_1_Ca_BS"/>
</dbReference>
<sequence>MDKIRSSPVSKKRDTERAAPVGAPADDKGKCQMSFSDKDNDKKLSEDEMTSILNDIQKDKKMFAKYDEDGNGFVDASEFSFKVAMEIRKCQK</sequence>
<dbReference type="PROSITE" id="PS50222">
    <property type="entry name" value="EF_HAND_2"/>
    <property type="match status" value="1"/>
</dbReference>
<organism evidence="4">
    <name type="scientific">Margaritifera margaritifera</name>
    <name type="common">Freshwater pearl mussel</name>
    <dbReference type="NCBI Taxonomy" id="102329"/>
    <lineage>
        <taxon>Eukaryota</taxon>
        <taxon>Metazoa</taxon>
        <taxon>Spiralia</taxon>
        <taxon>Lophotrochozoa</taxon>
        <taxon>Mollusca</taxon>
        <taxon>Bivalvia</taxon>
        <taxon>Autobranchia</taxon>
        <taxon>Pteriomorphia</taxon>
        <taxon>Pterioida</taxon>
        <taxon>Pterioidea</taxon>
        <taxon>Pteriidae</taxon>
        <taxon>Pinctada</taxon>
    </lineage>
</organism>
<dbReference type="PROSITE" id="PS00018">
    <property type="entry name" value="EF_HAND_1"/>
    <property type="match status" value="1"/>
</dbReference>
<feature type="domain" description="EF-hand" evidence="3">
    <location>
        <begin position="54"/>
        <end position="89"/>
    </location>
</feature>
<evidence type="ECO:0000256" key="2">
    <source>
        <dbReference type="SAM" id="MobiDB-lite"/>
    </source>
</evidence>
<name>Q1KZ60_PINMG</name>
<dbReference type="SUPFAM" id="SSF47473">
    <property type="entry name" value="EF-hand"/>
    <property type="match status" value="1"/>
</dbReference>
<proteinExistence type="evidence at transcript level"/>
<feature type="compositionally biased region" description="Basic and acidic residues" evidence="2">
    <location>
        <begin position="25"/>
        <end position="43"/>
    </location>
</feature>
<reference evidence="4" key="1">
    <citation type="journal article" date="2006" name="FEBS Lett.">
        <title>Identification of calconectin, a calcium-binding protein specifically expressed by the mantle of Pinctada margaritifera.</title>
        <authorList>
            <person name="Duplat D."/>
            <person name="Puissegur M."/>
            <person name="Bedouet L."/>
            <person name="Rousseau M."/>
            <person name="Boulzaguet H."/>
            <person name="Milet C."/>
            <person name="Sellos D."/>
            <person name="Van Wormhoudt A."/>
            <person name="Lopez E."/>
        </authorList>
    </citation>
    <scope>NUCLEOTIDE SEQUENCE</scope>
</reference>
<dbReference type="InterPro" id="IPR011992">
    <property type="entry name" value="EF-hand-dom_pair"/>
</dbReference>
<dbReference type="InterPro" id="IPR002048">
    <property type="entry name" value="EF_hand_dom"/>
</dbReference>
<feature type="region of interest" description="Disordered" evidence="2">
    <location>
        <begin position="1"/>
        <end position="43"/>
    </location>
</feature>
<evidence type="ECO:0000256" key="1">
    <source>
        <dbReference type="ARBA" id="ARBA00022837"/>
    </source>
</evidence>
<keyword evidence="1" id="KW-0106">Calcium</keyword>
<evidence type="ECO:0000313" key="4">
    <source>
        <dbReference type="EMBL" id="ABC73396.1"/>
    </source>
</evidence>
<evidence type="ECO:0000259" key="3">
    <source>
        <dbReference type="PROSITE" id="PS50222"/>
    </source>
</evidence>
<dbReference type="Gene3D" id="1.10.238.10">
    <property type="entry name" value="EF-hand"/>
    <property type="match status" value="1"/>
</dbReference>
<dbReference type="EMBL" id="DQ352042">
    <property type="protein sequence ID" value="ABC73396.1"/>
    <property type="molecule type" value="mRNA"/>
</dbReference>
<feature type="compositionally biased region" description="Basic and acidic residues" evidence="2">
    <location>
        <begin position="1"/>
        <end position="17"/>
    </location>
</feature>
<dbReference type="GO" id="GO:0005509">
    <property type="term" value="F:calcium ion binding"/>
    <property type="evidence" value="ECO:0007669"/>
    <property type="project" value="InterPro"/>
</dbReference>
<dbReference type="AlphaFoldDB" id="Q1KZ60"/>
<accession>Q1KZ60</accession>